<sequence length="258" mass="28407">MKAHIFAGALTLWVPIILAAWDPSKRDCSEQYLCLTSFKWCDPQGTKHPCFYPEGTYPAQARPGGSIQGLVMENFNHTISWKVQPNNRDKPVTVNWWLGKDLKWEVNTTDSQIIFNPARIIRELIPELGRATIGDSGSGGGDGGNVSHAKAIRYVYASMSNVISLRQPSAGNRKPSEDPTGNLNTARASTDQFVVGSSWVEKFLDAQYQRGHIDERKTWGIGAGVGLGVPVLMAAAWIAVRWWRGYRKHAAASAPSKA</sequence>
<evidence type="ECO:0000256" key="3">
    <source>
        <dbReference type="SAM" id="SignalP"/>
    </source>
</evidence>
<evidence type="ECO:0000313" key="5">
    <source>
        <dbReference type="Proteomes" id="UP001392437"/>
    </source>
</evidence>
<evidence type="ECO:0000313" key="4">
    <source>
        <dbReference type="EMBL" id="KAK8109437.1"/>
    </source>
</evidence>
<reference evidence="4 5" key="1">
    <citation type="submission" date="2023-01" db="EMBL/GenBank/DDBJ databases">
        <title>Analysis of 21 Apiospora genomes using comparative genomics revels a genus with tremendous synthesis potential of carbohydrate active enzymes and secondary metabolites.</title>
        <authorList>
            <person name="Sorensen T."/>
        </authorList>
    </citation>
    <scope>NUCLEOTIDE SEQUENCE [LARGE SCALE GENOMIC DNA]</scope>
    <source>
        <strain evidence="4 5">CBS 117206</strain>
    </source>
</reference>
<feature type="signal peptide" evidence="3">
    <location>
        <begin position="1"/>
        <end position="19"/>
    </location>
</feature>
<comment type="caution">
    <text evidence="4">The sequence shown here is derived from an EMBL/GenBank/DDBJ whole genome shotgun (WGS) entry which is preliminary data.</text>
</comment>
<feature type="region of interest" description="Disordered" evidence="1">
    <location>
        <begin position="167"/>
        <end position="186"/>
    </location>
</feature>
<keyword evidence="5" id="KW-1185">Reference proteome</keyword>
<proteinExistence type="predicted"/>
<keyword evidence="2" id="KW-0812">Transmembrane</keyword>
<feature type="chain" id="PRO_5043463367" evidence="3">
    <location>
        <begin position="20"/>
        <end position="258"/>
    </location>
</feature>
<name>A0AAW0QLL7_9PEZI</name>
<evidence type="ECO:0000256" key="2">
    <source>
        <dbReference type="SAM" id="Phobius"/>
    </source>
</evidence>
<feature type="transmembrane region" description="Helical" evidence="2">
    <location>
        <begin position="219"/>
        <end position="240"/>
    </location>
</feature>
<evidence type="ECO:0000256" key="1">
    <source>
        <dbReference type="SAM" id="MobiDB-lite"/>
    </source>
</evidence>
<organism evidence="4 5">
    <name type="scientific">Apiospora kogelbergensis</name>
    <dbReference type="NCBI Taxonomy" id="1337665"/>
    <lineage>
        <taxon>Eukaryota</taxon>
        <taxon>Fungi</taxon>
        <taxon>Dikarya</taxon>
        <taxon>Ascomycota</taxon>
        <taxon>Pezizomycotina</taxon>
        <taxon>Sordariomycetes</taxon>
        <taxon>Xylariomycetidae</taxon>
        <taxon>Amphisphaeriales</taxon>
        <taxon>Apiosporaceae</taxon>
        <taxon>Apiospora</taxon>
    </lineage>
</organism>
<keyword evidence="2" id="KW-0472">Membrane</keyword>
<gene>
    <name evidence="4" type="ORF">PG999_007574</name>
</gene>
<protein>
    <submittedName>
        <fullName evidence="4">Uncharacterized protein</fullName>
    </submittedName>
</protein>
<dbReference type="EMBL" id="JAQQWP010000007">
    <property type="protein sequence ID" value="KAK8109437.1"/>
    <property type="molecule type" value="Genomic_DNA"/>
</dbReference>
<dbReference type="AlphaFoldDB" id="A0AAW0QLL7"/>
<keyword evidence="2" id="KW-1133">Transmembrane helix</keyword>
<dbReference type="Proteomes" id="UP001392437">
    <property type="component" value="Unassembled WGS sequence"/>
</dbReference>
<accession>A0AAW0QLL7</accession>
<keyword evidence="3" id="KW-0732">Signal</keyword>